<dbReference type="STRING" id="1188229.GlitD10_0070"/>
<protein>
    <submittedName>
        <fullName evidence="3">Alpha/beta hydrolase fold protein</fullName>
    </submittedName>
</protein>
<dbReference type="PANTHER" id="PTHR43798">
    <property type="entry name" value="MONOACYLGLYCEROL LIPASE"/>
    <property type="match status" value="1"/>
</dbReference>
<dbReference type="Gene3D" id="3.40.50.1820">
    <property type="entry name" value="alpha/beta hydrolase"/>
    <property type="match status" value="1"/>
</dbReference>
<dbReference type="AlphaFoldDB" id="A0A1J0A8X1"/>
<evidence type="ECO:0000259" key="2">
    <source>
        <dbReference type="Pfam" id="PF00561"/>
    </source>
</evidence>
<dbReference type="InterPro" id="IPR050266">
    <property type="entry name" value="AB_hydrolase_sf"/>
</dbReference>
<dbReference type="InterPro" id="IPR029058">
    <property type="entry name" value="AB_hydrolase_fold"/>
</dbReference>
<evidence type="ECO:0000313" key="4">
    <source>
        <dbReference type="Proteomes" id="UP000180235"/>
    </source>
</evidence>
<accession>A0A1J0A8X1</accession>
<keyword evidence="1 3" id="KW-0378">Hydrolase</keyword>
<dbReference type="OrthoDB" id="252464at2"/>
<feature type="domain" description="AB hydrolase-1" evidence="2">
    <location>
        <begin position="21"/>
        <end position="260"/>
    </location>
</feature>
<dbReference type="SUPFAM" id="SSF53474">
    <property type="entry name" value="alpha/beta-Hydrolases"/>
    <property type="match status" value="1"/>
</dbReference>
<gene>
    <name evidence="3" type="ORF">GlitD10_0070</name>
</gene>
<dbReference type="Proteomes" id="UP000180235">
    <property type="component" value="Chromosome"/>
</dbReference>
<keyword evidence="4" id="KW-1185">Reference proteome</keyword>
<evidence type="ECO:0000256" key="1">
    <source>
        <dbReference type="ARBA" id="ARBA00022801"/>
    </source>
</evidence>
<sequence length="283" mass="31959">MPVINIRDVPHTYDLVGKGSVLVFLHGWLLSRHYWQPLIDLLKADFTCLSYDLRGFGASQPTVKTAEFTLDSYAEDLAELLAHLGIANCWLVGHSLGGSLALLAAAQYPERVVGVIGVNAGGGIYLQPEFDRFRQVGVQLVRLRPRWLEFLPFWGWLFARGSVVKPLDTQWGKQRLQDWLYACPHAAQETLLTSTTEAEVHRLPQIVSNLSQPLYLLGGQRDEIMPCLYVRHLASFHAQFRAGEEIVWELPNCGHFAMLEYPELVAQRVRLWVNQAMATPQIA</sequence>
<evidence type="ECO:0000313" key="3">
    <source>
        <dbReference type="EMBL" id="APB32371.1"/>
    </source>
</evidence>
<dbReference type="PRINTS" id="PR00111">
    <property type="entry name" value="ABHYDROLASE"/>
</dbReference>
<organism evidence="3 4">
    <name type="scientific">Gloeomargarita lithophora Alchichica-D10</name>
    <dbReference type="NCBI Taxonomy" id="1188229"/>
    <lineage>
        <taxon>Bacteria</taxon>
        <taxon>Bacillati</taxon>
        <taxon>Cyanobacteriota</taxon>
        <taxon>Cyanophyceae</taxon>
        <taxon>Gloeomargaritales</taxon>
        <taxon>Gloeomargaritaceae</taxon>
        <taxon>Gloeomargarita</taxon>
    </lineage>
</organism>
<dbReference type="GO" id="GO:0016020">
    <property type="term" value="C:membrane"/>
    <property type="evidence" value="ECO:0007669"/>
    <property type="project" value="TreeGrafter"/>
</dbReference>
<reference evidence="3 4" key="1">
    <citation type="submission" date="2016-10" db="EMBL/GenBank/DDBJ databases">
        <title>Description of Gloeomargarita lithophora gen. nov., sp. nov., a thylakoid-bearing basal-branching cyanobacterium with intracellular carbonates, and proposal for Gloeomargaritales ord. nov.</title>
        <authorList>
            <person name="Moreira D."/>
            <person name="Tavera R."/>
            <person name="Benzerara K."/>
            <person name="Skouri-Panet F."/>
            <person name="Couradeau E."/>
            <person name="Gerard E."/>
            <person name="Loussert C."/>
            <person name="Novelo E."/>
            <person name="Zivanovic Y."/>
            <person name="Lopez-Garcia P."/>
        </authorList>
    </citation>
    <scope>NUCLEOTIDE SEQUENCE [LARGE SCALE GENOMIC DNA]</scope>
    <source>
        <strain evidence="3 4">D10</strain>
    </source>
</reference>
<dbReference type="RefSeq" id="WP_071453127.1">
    <property type="nucleotide sequence ID" value="NZ_CP017675.1"/>
</dbReference>
<proteinExistence type="predicted"/>
<dbReference type="InterPro" id="IPR000073">
    <property type="entry name" value="AB_hydrolase_1"/>
</dbReference>
<dbReference type="Pfam" id="PF00561">
    <property type="entry name" value="Abhydrolase_1"/>
    <property type="match status" value="1"/>
</dbReference>
<name>A0A1J0A8X1_9CYAN</name>
<dbReference type="PANTHER" id="PTHR43798:SF31">
    <property type="entry name" value="AB HYDROLASE SUPERFAMILY PROTEIN YCLE"/>
    <property type="match status" value="1"/>
</dbReference>
<dbReference type="KEGG" id="glt:GlitD10_0070"/>
<dbReference type="EMBL" id="CP017675">
    <property type="protein sequence ID" value="APB32371.1"/>
    <property type="molecule type" value="Genomic_DNA"/>
</dbReference>
<dbReference type="GO" id="GO:0016787">
    <property type="term" value="F:hydrolase activity"/>
    <property type="evidence" value="ECO:0007669"/>
    <property type="project" value="UniProtKB-KW"/>
</dbReference>